<feature type="region of interest" description="Disordered" evidence="1">
    <location>
        <begin position="353"/>
        <end position="390"/>
    </location>
</feature>
<evidence type="ECO:0000313" key="2">
    <source>
        <dbReference type="EMBL" id="OCB86872.1"/>
    </source>
</evidence>
<comment type="caution">
    <text evidence="2">The sequence shown here is derived from an EMBL/GenBank/DDBJ whole genome shotgun (WGS) entry which is preliminary data.</text>
</comment>
<sequence>MYALKTPAFLRPSSRPSSPLPTPATTLGRGGGSDSENGVEQRSARPLSMALGLSSLNRKASPGPARSMTPTPLIQDNSYLESLSLKLSEAVTKALAQPPGVPGTAAPDVLNGKRPIPPDRGRTLGELIASELHASQGNVHLQRAILRQLHRPLSVLITNLSSILLPLLSSPAFLNPSAPTVSAPNPNPTQAHALAVADFATELLECLDGLHLDVSHDHRGDGLNGIRESLVSIIGRVVNPLIGGLKGDLLPLIRALETARPALLSSPSIRPVNGSKAAAHQHPSITSLQALMPIYAKAVKRYTASKVMQSTLATFLISAIWTALVALSHRPTVPRSRSNSASAVSATSSSAFKLRLSSSTTPPPTPPASRFTMKLPGSRPPSPVHPSIPNTASDARVMYDLLNMLPKPSPMDDASRVAREAVDEAFEALGALTALLGAVDSSAEVREDFDLELLTEGLPVLIALPVLLRWSGHGEPQVIPAMLGIEEREYREGCLSGFGRADECETMVAERMVNILCNGATDDMKTKMVVDYLENCIEH</sequence>
<feature type="region of interest" description="Disordered" evidence="1">
    <location>
        <begin position="1"/>
        <end position="45"/>
    </location>
</feature>
<dbReference type="OrthoDB" id="1734943at2759"/>
<feature type="compositionally biased region" description="Low complexity" evidence="1">
    <location>
        <begin position="7"/>
        <end position="27"/>
    </location>
</feature>
<protein>
    <submittedName>
        <fullName evidence="2">Uncharacterized protein</fullName>
    </submittedName>
</protein>
<accession>A0A9Q5HW43</accession>
<evidence type="ECO:0000256" key="1">
    <source>
        <dbReference type="SAM" id="MobiDB-lite"/>
    </source>
</evidence>
<name>A0A9Q5HW43_SANBA</name>
<dbReference type="AlphaFoldDB" id="A0A9Q5HW43"/>
<gene>
    <name evidence="2" type="ORF">A7U60_g6045</name>
</gene>
<organism evidence="2 3">
    <name type="scientific">Sanghuangporus baumii</name>
    <name type="common">Phellinus baumii</name>
    <dbReference type="NCBI Taxonomy" id="108892"/>
    <lineage>
        <taxon>Eukaryota</taxon>
        <taxon>Fungi</taxon>
        <taxon>Dikarya</taxon>
        <taxon>Basidiomycota</taxon>
        <taxon>Agaricomycotina</taxon>
        <taxon>Agaricomycetes</taxon>
        <taxon>Hymenochaetales</taxon>
        <taxon>Hymenochaetaceae</taxon>
        <taxon>Sanghuangporus</taxon>
    </lineage>
</organism>
<keyword evidence="3" id="KW-1185">Reference proteome</keyword>
<evidence type="ECO:0000313" key="3">
    <source>
        <dbReference type="Proteomes" id="UP000757232"/>
    </source>
</evidence>
<proteinExistence type="predicted"/>
<dbReference type="EMBL" id="LNZH02000198">
    <property type="protein sequence ID" value="OCB86872.1"/>
    <property type="molecule type" value="Genomic_DNA"/>
</dbReference>
<feature type="region of interest" description="Disordered" evidence="1">
    <location>
        <begin position="96"/>
        <end position="115"/>
    </location>
</feature>
<reference evidence="2" key="1">
    <citation type="submission" date="2016-06" db="EMBL/GenBank/DDBJ databases">
        <title>Draft Genome sequence of the fungus Inonotus baumii.</title>
        <authorList>
            <person name="Zhu H."/>
            <person name="Lin W."/>
        </authorList>
    </citation>
    <scope>NUCLEOTIDE SEQUENCE</scope>
    <source>
        <strain evidence="2">821</strain>
    </source>
</reference>
<dbReference type="Proteomes" id="UP000757232">
    <property type="component" value="Unassembled WGS sequence"/>
</dbReference>